<keyword evidence="3" id="KW-1185">Reference proteome</keyword>
<feature type="compositionally biased region" description="Low complexity" evidence="1">
    <location>
        <begin position="103"/>
        <end position="122"/>
    </location>
</feature>
<sequence>MFGGYRSKRGQYCYTRWRRGDVLNVLILTLIAGNNSACHWWHEDCDDQVAALDRQPAMYQFPERPQCPTPEKSSRHRLAQTRDTSLRIPVDERDRRRDSTVNRPRSARCSPRPSAAPSDRARRSASSRTCRRNPSLISRKKPFGQVALDFFTANHVQRSLSPVVGQIWIGAPLQQQLGQPPVAPGQSQMPAADRPIRTSADRDPGPELEEFPGDDDAAVLAGT</sequence>
<dbReference type="Proteomes" id="UP000479190">
    <property type="component" value="Unassembled WGS sequence"/>
</dbReference>
<evidence type="ECO:0000313" key="2">
    <source>
        <dbReference type="EMBL" id="CAB0040123.1"/>
    </source>
</evidence>
<dbReference type="EMBL" id="CADCXV010001004">
    <property type="protein sequence ID" value="CAB0040123.1"/>
    <property type="molecule type" value="Genomic_DNA"/>
</dbReference>
<reference evidence="2 3" key="1">
    <citation type="submission" date="2020-02" db="EMBL/GenBank/DDBJ databases">
        <authorList>
            <person name="Ferguson B K."/>
        </authorList>
    </citation>
    <scope>NUCLEOTIDE SEQUENCE [LARGE SCALE GENOMIC DNA]</scope>
</reference>
<feature type="compositionally biased region" description="Acidic residues" evidence="1">
    <location>
        <begin position="206"/>
        <end position="217"/>
    </location>
</feature>
<organism evidence="2 3">
    <name type="scientific">Trichogramma brassicae</name>
    <dbReference type="NCBI Taxonomy" id="86971"/>
    <lineage>
        <taxon>Eukaryota</taxon>
        <taxon>Metazoa</taxon>
        <taxon>Ecdysozoa</taxon>
        <taxon>Arthropoda</taxon>
        <taxon>Hexapoda</taxon>
        <taxon>Insecta</taxon>
        <taxon>Pterygota</taxon>
        <taxon>Neoptera</taxon>
        <taxon>Endopterygota</taxon>
        <taxon>Hymenoptera</taxon>
        <taxon>Apocrita</taxon>
        <taxon>Proctotrupomorpha</taxon>
        <taxon>Chalcidoidea</taxon>
        <taxon>Trichogrammatidae</taxon>
        <taxon>Trichogramma</taxon>
    </lineage>
</organism>
<protein>
    <submittedName>
        <fullName evidence="2">Uncharacterized protein</fullName>
    </submittedName>
</protein>
<feature type="region of interest" description="Disordered" evidence="1">
    <location>
        <begin position="178"/>
        <end position="223"/>
    </location>
</feature>
<accession>A0A6H5IT48</accession>
<name>A0A6H5IT48_9HYME</name>
<gene>
    <name evidence="2" type="ORF">TBRA_LOCUS11854</name>
</gene>
<feature type="compositionally biased region" description="Basic and acidic residues" evidence="1">
    <location>
        <begin position="89"/>
        <end position="100"/>
    </location>
</feature>
<feature type="region of interest" description="Disordered" evidence="1">
    <location>
        <begin position="61"/>
        <end position="137"/>
    </location>
</feature>
<proteinExistence type="predicted"/>
<feature type="compositionally biased region" description="Basic and acidic residues" evidence="1">
    <location>
        <begin position="194"/>
        <end position="205"/>
    </location>
</feature>
<dbReference type="AlphaFoldDB" id="A0A6H5IT48"/>
<evidence type="ECO:0000313" key="3">
    <source>
        <dbReference type="Proteomes" id="UP000479190"/>
    </source>
</evidence>
<evidence type="ECO:0000256" key="1">
    <source>
        <dbReference type="SAM" id="MobiDB-lite"/>
    </source>
</evidence>